<keyword evidence="2" id="KW-1185">Reference proteome</keyword>
<protein>
    <submittedName>
        <fullName evidence="1">Uncharacterized protein</fullName>
    </submittedName>
</protein>
<gene>
    <name evidence="1" type="ORF">OSB52_19615</name>
</gene>
<accession>A0A9X3D6Y8</accession>
<dbReference type="EMBL" id="JAPKFM010000025">
    <property type="protein sequence ID" value="MCX2966294.1"/>
    <property type="molecule type" value="Genomic_DNA"/>
</dbReference>
<dbReference type="RefSeq" id="WP_266063205.1">
    <property type="nucleotide sequence ID" value="NZ_JAPKFM010000025.1"/>
</dbReference>
<name>A0A9X3D6Y8_9ACTN</name>
<organism evidence="1 2">
    <name type="scientific">Gordonia aquimaris</name>
    <dbReference type="NCBI Taxonomy" id="2984863"/>
    <lineage>
        <taxon>Bacteria</taxon>
        <taxon>Bacillati</taxon>
        <taxon>Actinomycetota</taxon>
        <taxon>Actinomycetes</taxon>
        <taxon>Mycobacteriales</taxon>
        <taxon>Gordoniaceae</taxon>
        <taxon>Gordonia</taxon>
    </lineage>
</organism>
<evidence type="ECO:0000313" key="1">
    <source>
        <dbReference type="EMBL" id="MCX2966294.1"/>
    </source>
</evidence>
<comment type="caution">
    <text evidence="1">The sequence shown here is derived from an EMBL/GenBank/DDBJ whole genome shotgun (WGS) entry which is preliminary data.</text>
</comment>
<dbReference type="AlphaFoldDB" id="A0A9X3D6Y8"/>
<reference evidence="1" key="1">
    <citation type="submission" date="2022-10" db="EMBL/GenBank/DDBJ databases">
        <title>WGS of marine actinomycetes from Thailand.</title>
        <authorList>
            <person name="Thawai C."/>
        </authorList>
    </citation>
    <scope>NUCLEOTIDE SEQUENCE</scope>
    <source>
        <strain evidence="1">SW21</strain>
    </source>
</reference>
<sequence length="65" mass="7298">MRTCTATIRPPVAETELYEPILATLQNEWEEDRGFRALAIEETAHQGRRPTGGQWTRADLVGVGM</sequence>
<evidence type="ECO:0000313" key="2">
    <source>
        <dbReference type="Proteomes" id="UP001143347"/>
    </source>
</evidence>
<proteinExistence type="predicted"/>
<dbReference type="Proteomes" id="UP001143347">
    <property type="component" value="Unassembled WGS sequence"/>
</dbReference>